<dbReference type="AlphaFoldDB" id="A0A383D451"/>
<dbReference type="PANTHER" id="PTHR43215">
    <property type="entry name" value="RADIAL SPOKE HEAD 1 HOMOLOG"/>
    <property type="match status" value="1"/>
</dbReference>
<dbReference type="InterPro" id="IPR003409">
    <property type="entry name" value="MORN"/>
</dbReference>
<name>A0A383D451_9ZZZZ</name>
<evidence type="ECO:0008006" key="3">
    <source>
        <dbReference type="Google" id="ProtNLM"/>
    </source>
</evidence>
<accession>A0A383D451</accession>
<dbReference type="Pfam" id="PF02493">
    <property type="entry name" value="MORN"/>
    <property type="match status" value="3"/>
</dbReference>
<dbReference type="SMART" id="SM00698">
    <property type="entry name" value="MORN"/>
    <property type="match status" value="3"/>
</dbReference>
<gene>
    <name evidence="2" type="ORF">METZ01_LOCUS491889</name>
</gene>
<evidence type="ECO:0000313" key="2">
    <source>
        <dbReference type="EMBL" id="SVE39035.1"/>
    </source>
</evidence>
<proteinExistence type="predicted"/>
<dbReference type="PANTHER" id="PTHR43215:SF14">
    <property type="entry name" value="RADIAL SPOKE HEAD 1 HOMOLOG"/>
    <property type="match status" value="1"/>
</dbReference>
<reference evidence="2" key="1">
    <citation type="submission" date="2018-05" db="EMBL/GenBank/DDBJ databases">
        <authorList>
            <person name="Lanie J.A."/>
            <person name="Ng W.-L."/>
            <person name="Kazmierczak K.M."/>
            <person name="Andrzejewski T.M."/>
            <person name="Davidsen T.M."/>
            <person name="Wayne K.J."/>
            <person name="Tettelin H."/>
            <person name="Glass J.I."/>
            <person name="Rusch D."/>
            <person name="Podicherti R."/>
            <person name="Tsui H.-C.T."/>
            <person name="Winkler M.E."/>
        </authorList>
    </citation>
    <scope>NUCLEOTIDE SEQUENCE</scope>
</reference>
<organism evidence="2">
    <name type="scientific">marine metagenome</name>
    <dbReference type="NCBI Taxonomy" id="408172"/>
    <lineage>
        <taxon>unclassified sequences</taxon>
        <taxon>metagenomes</taxon>
        <taxon>ecological metagenomes</taxon>
    </lineage>
</organism>
<sequence length="171" mass="18443">MKKLLPLLILTLFLTSCVAPRGKNRGVDQIAVSDVGQSDCVAGDCENGVGKLIFSSGASYGGRWKNGKYHGQGRYVDDSGVQSVGEWKDGLLNGHGTFTGNDSSSYVGEWKDGTRHGKGVLFENNGEIKSGSWVKGSLQQTRTVEEVSRFLKNKYPQFTGFDSVTSSQPGK</sequence>
<protein>
    <recommendedName>
        <fullName evidence="3">MORN repeat-containing protein</fullName>
    </recommendedName>
</protein>
<keyword evidence="1" id="KW-0677">Repeat</keyword>
<dbReference type="SUPFAM" id="SSF82185">
    <property type="entry name" value="Histone H3 K4-specific methyltransferase SET7/9 N-terminal domain"/>
    <property type="match status" value="1"/>
</dbReference>
<evidence type="ECO:0000256" key="1">
    <source>
        <dbReference type="ARBA" id="ARBA00022737"/>
    </source>
</evidence>
<dbReference type="PROSITE" id="PS51257">
    <property type="entry name" value="PROKAR_LIPOPROTEIN"/>
    <property type="match status" value="1"/>
</dbReference>
<dbReference type="EMBL" id="UINC01214004">
    <property type="protein sequence ID" value="SVE39035.1"/>
    <property type="molecule type" value="Genomic_DNA"/>
</dbReference>
<dbReference type="Gene3D" id="2.20.110.10">
    <property type="entry name" value="Histone H3 K4-specific methyltransferase SET7/9 N-terminal domain"/>
    <property type="match status" value="2"/>
</dbReference>